<dbReference type="EnsemblMetazoa" id="Aqu2.1.06213_001">
    <property type="protein sequence ID" value="Aqu2.1.06213_001"/>
    <property type="gene ID" value="Aqu2.1.06213"/>
</dbReference>
<evidence type="ECO:0000256" key="2">
    <source>
        <dbReference type="ARBA" id="ARBA00022574"/>
    </source>
</evidence>
<dbReference type="AlphaFoldDB" id="A0A1X7SVT1"/>
<dbReference type="eggNOG" id="KOG1034">
    <property type="taxonomic scope" value="Eukaryota"/>
</dbReference>
<dbReference type="SMART" id="SM00320">
    <property type="entry name" value="WD40"/>
    <property type="match status" value="1"/>
</dbReference>
<dbReference type="InterPro" id="IPR015943">
    <property type="entry name" value="WD40/YVTN_repeat-like_dom_sf"/>
</dbReference>
<keyword evidence="3" id="KW-0677">Repeat</keyword>
<evidence type="ECO:0000256" key="1">
    <source>
        <dbReference type="ARBA" id="ARBA00008075"/>
    </source>
</evidence>
<organism evidence="7">
    <name type="scientific">Amphimedon queenslandica</name>
    <name type="common">Sponge</name>
    <dbReference type="NCBI Taxonomy" id="400682"/>
    <lineage>
        <taxon>Eukaryota</taxon>
        <taxon>Metazoa</taxon>
        <taxon>Porifera</taxon>
        <taxon>Demospongiae</taxon>
        <taxon>Heteroscleromorpha</taxon>
        <taxon>Haplosclerida</taxon>
        <taxon>Niphatidae</taxon>
        <taxon>Amphimedon</taxon>
    </lineage>
</organism>
<dbReference type="PROSITE" id="PS50082">
    <property type="entry name" value="WD_REPEATS_2"/>
    <property type="match status" value="1"/>
</dbReference>
<keyword evidence="2 6" id="KW-0853">WD repeat</keyword>
<reference evidence="7" key="1">
    <citation type="submission" date="2017-05" db="UniProtKB">
        <authorList>
            <consortium name="EnsemblMetazoa"/>
        </authorList>
    </citation>
    <scope>IDENTIFICATION</scope>
</reference>
<dbReference type="PROSITE" id="PS00678">
    <property type="entry name" value="WD_REPEATS_1"/>
    <property type="match status" value="1"/>
</dbReference>
<dbReference type="PROSITE" id="PS50294">
    <property type="entry name" value="WD_REPEATS_REGION"/>
    <property type="match status" value="1"/>
</dbReference>
<name>A0A1X7SVT1_AMPQE</name>
<dbReference type="InterPro" id="IPR036322">
    <property type="entry name" value="WD40_repeat_dom_sf"/>
</dbReference>
<dbReference type="Pfam" id="PF00400">
    <property type="entry name" value="WD40"/>
    <property type="match status" value="1"/>
</dbReference>
<dbReference type="InParanoid" id="A0A1X7SVT1"/>
<dbReference type="PANTHER" id="PTHR10253">
    <property type="entry name" value="POLYCOMB PROTEIN"/>
    <property type="match status" value="1"/>
</dbReference>
<dbReference type="InterPro" id="IPR051243">
    <property type="entry name" value="PcG_WD-repeat"/>
</dbReference>
<keyword evidence="4" id="KW-0805">Transcription regulation</keyword>
<protein>
    <submittedName>
        <fullName evidence="7">Uncharacterized protein</fullName>
    </submittedName>
</protein>
<feature type="repeat" description="WD" evidence="6">
    <location>
        <begin position="7"/>
        <end position="49"/>
    </location>
</feature>
<dbReference type="SUPFAM" id="SSF50978">
    <property type="entry name" value="WD40 repeat-like"/>
    <property type="match status" value="1"/>
</dbReference>
<evidence type="ECO:0000313" key="7">
    <source>
        <dbReference type="EnsemblMetazoa" id="Aqu2.1.06213_001"/>
    </source>
</evidence>
<dbReference type="InterPro" id="IPR001680">
    <property type="entry name" value="WD40_rpt"/>
</dbReference>
<evidence type="ECO:0000256" key="3">
    <source>
        <dbReference type="ARBA" id="ARBA00022737"/>
    </source>
</evidence>
<evidence type="ECO:0000256" key="6">
    <source>
        <dbReference type="PROSITE-ProRule" id="PRU00221"/>
    </source>
</evidence>
<dbReference type="OrthoDB" id="7318948at2759"/>
<comment type="similarity">
    <text evidence="1">Belongs to the WD repeat ESC family.</text>
</comment>
<sequence length="105" mass="12130">MQCVITFTGHGNAVNELQIHPKDNNLLLSASKDYALRLWNTKTAICVAIFGGVDGHRDKVLSAIIPYLNQEEDEDMSFPILEVHFLKYLTHEIYRNYIDCVRWFS</sequence>
<keyword evidence="5" id="KW-0804">Transcription</keyword>
<evidence type="ECO:0000256" key="5">
    <source>
        <dbReference type="ARBA" id="ARBA00023163"/>
    </source>
</evidence>
<dbReference type="STRING" id="400682.A0A1X7SVT1"/>
<accession>A0A1X7SVT1</accession>
<proteinExistence type="inferred from homology"/>
<dbReference type="InterPro" id="IPR019775">
    <property type="entry name" value="WD40_repeat_CS"/>
</dbReference>
<dbReference type="Gene3D" id="2.130.10.10">
    <property type="entry name" value="YVTN repeat-like/Quinoprotein amine dehydrogenase"/>
    <property type="match status" value="1"/>
</dbReference>
<evidence type="ECO:0000256" key="4">
    <source>
        <dbReference type="ARBA" id="ARBA00023015"/>
    </source>
</evidence>